<comment type="caution">
    <text evidence="1">The sequence shown here is derived from an EMBL/GenBank/DDBJ whole genome shotgun (WGS) entry which is preliminary data.</text>
</comment>
<evidence type="ECO:0008006" key="3">
    <source>
        <dbReference type="Google" id="ProtNLM"/>
    </source>
</evidence>
<name>A0ABQ7D596_BRACR</name>
<gene>
    <name evidence="1" type="ORF">DY000_02016019</name>
</gene>
<accession>A0ABQ7D596</accession>
<dbReference type="Proteomes" id="UP000266723">
    <property type="component" value="Unassembled WGS sequence"/>
</dbReference>
<protein>
    <recommendedName>
        <fullName evidence="3">Xylanase inhibitor N-terminal domain-containing protein</fullName>
    </recommendedName>
</protein>
<organism evidence="1 2">
    <name type="scientific">Brassica cretica</name>
    <name type="common">Mustard</name>
    <dbReference type="NCBI Taxonomy" id="69181"/>
    <lineage>
        <taxon>Eukaryota</taxon>
        <taxon>Viridiplantae</taxon>
        <taxon>Streptophyta</taxon>
        <taxon>Embryophyta</taxon>
        <taxon>Tracheophyta</taxon>
        <taxon>Spermatophyta</taxon>
        <taxon>Magnoliopsida</taxon>
        <taxon>eudicotyledons</taxon>
        <taxon>Gunneridae</taxon>
        <taxon>Pentapetalae</taxon>
        <taxon>rosids</taxon>
        <taxon>malvids</taxon>
        <taxon>Brassicales</taxon>
        <taxon>Brassicaceae</taxon>
        <taxon>Brassiceae</taxon>
        <taxon>Brassica</taxon>
    </lineage>
</organism>
<sequence>MILLASFVALVGGVGRNQRPDQVTLGGGAASSVLSNVRIATVISKRIFPSGREDCVSEFVLLECSVGVGIQCRFHPIRCSLSFGGSCPAARVIVNILPCSVQIERLGSLEYRTHQRFGDSTYSLMDRGIGIFDFFLERSRLDALRAPSQPVPVDRQRTVCPQDGSRPELRLVLGSMSCQSEGINLDLKSQSEGFVAPGLMWSHRWLPLVQMVLFLLHPKSGITLAGCWISSKKANDTSGTDMD</sequence>
<keyword evidence="2" id="KW-1185">Reference proteome</keyword>
<dbReference type="EMBL" id="QGKV02000759">
    <property type="protein sequence ID" value="KAF3566971.1"/>
    <property type="molecule type" value="Genomic_DNA"/>
</dbReference>
<evidence type="ECO:0000313" key="2">
    <source>
        <dbReference type="Proteomes" id="UP000266723"/>
    </source>
</evidence>
<proteinExistence type="predicted"/>
<evidence type="ECO:0000313" key="1">
    <source>
        <dbReference type="EMBL" id="KAF3566971.1"/>
    </source>
</evidence>
<reference evidence="1 2" key="1">
    <citation type="journal article" date="2020" name="BMC Genomics">
        <title>Intraspecific diversification of the crop wild relative Brassica cretica Lam. using demographic model selection.</title>
        <authorList>
            <person name="Kioukis A."/>
            <person name="Michalopoulou V.A."/>
            <person name="Briers L."/>
            <person name="Pirintsos S."/>
            <person name="Studholme D.J."/>
            <person name="Pavlidis P."/>
            <person name="Sarris P.F."/>
        </authorList>
    </citation>
    <scope>NUCLEOTIDE SEQUENCE [LARGE SCALE GENOMIC DNA]</scope>
    <source>
        <strain evidence="2">cv. PFS-1207/04</strain>
    </source>
</reference>